<dbReference type="InterPro" id="IPR018109">
    <property type="entry name" value="Folylpolyglutamate_synth_CS"/>
</dbReference>
<dbReference type="GO" id="GO:0004326">
    <property type="term" value="F:tetrahydrofolylpolyglutamate synthase activity"/>
    <property type="evidence" value="ECO:0007669"/>
    <property type="project" value="UniProtKB-EC"/>
</dbReference>
<dbReference type="EMBL" id="JACRTA010000002">
    <property type="protein sequence ID" value="MBC8568402.1"/>
    <property type="molecule type" value="Genomic_DNA"/>
</dbReference>
<keyword evidence="4 11" id="KW-0436">Ligase</keyword>
<sequence>MIDVIDKIHEFNRFGSVLGLERMNILLEKLGDPHKDLRVIHVAGTNGKGSVCKFLEEGLSSCGYNVGLYTSPFIECFNERIRLGGKNISDEDLEGFSMKVLSAAEEMVAEGDDSPTEFEVVTAVALLYFAEKEADIVILEVGLGGKGDSTNVVDKPLICAICSVSYDHMDRLGNTIEEIAADKAGIIKPSVPVISNVDNHAAAAVIARTAYEKESRLYDISDIKPEIFDKSLFRQFVTMEIYGTDYSNVEISMVGRHQSENLKTALSVIEVLRKSGEIKVERSLLYEGLKKAVQPGRFEVLKKGSEETGTPVVIVDGAHNEAGAYALCDTMKENFRDKKILLVTGMLADKQTDKILKAFIDITHDIIVTEPDSPRKLKTDELAAQIRRMGIEPIISDDVEDSVRLAISIWKNYDVVLFAGSLYLIGHVRRMLKDE</sequence>
<dbReference type="Proteomes" id="UP000610862">
    <property type="component" value="Unassembled WGS sequence"/>
</dbReference>
<dbReference type="GO" id="GO:0046872">
    <property type="term" value="F:metal ion binding"/>
    <property type="evidence" value="ECO:0007669"/>
    <property type="project" value="UniProtKB-KW"/>
</dbReference>
<evidence type="ECO:0000256" key="8">
    <source>
        <dbReference type="ARBA" id="ARBA00022842"/>
    </source>
</evidence>
<dbReference type="SUPFAM" id="SSF53623">
    <property type="entry name" value="MurD-like peptide ligases, catalytic domain"/>
    <property type="match status" value="1"/>
</dbReference>
<comment type="caution">
    <text evidence="14">The sequence shown here is derived from an EMBL/GenBank/DDBJ whole genome shotgun (WGS) entry which is preliminary data.</text>
</comment>
<dbReference type="NCBIfam" id="TIGR01499">
    <property type="entry name" value="folC"/>
    <property type="match status" value="1"/>
</dbReference>
<feature type="domain" description="Mur ligase central" evidence="13">
    <location>
        <begin position="42"/>
        <end position="268"/>
    </location>
</feature>
<dbReference type="InterPro" id="IPR001645">
    <property type="entry name" value="Folylpolyglutamate_synth"/>
</dbReference>
<dbReference type="GO" id="GO:0008841">
    <property type="term" value="F:dihydrofolate synthase activity"/>
    <property type="evidence" value="ECO:0007669"/>
    <property type="project" value="TreeGrafter"/>
</dbReference>
<reference evidence="14" key="1">
    <citation type="submission" date="2020-08" db="EMBL/GenBank/DDBJ databases">
        <title>Genome public.</title>
        <authorList>
            <person name="Liu C."/>
            <person name="Sun Q."/>
        </authorList>
    </citation>
    <scope>NUCLEOTIDE SEQUENCE</scope>
    <source>
        <strain evidence="14">NSJ-24</strain>
    </source>
</reference>
<evidence type="ECO:0000256" key="7">
    <source>
        <dbReference type="ARBA" id="ARBA00022840"/>
    </source>
</evidence>
<evidence type="ECO:0000256" key="6">
    <source>
        <dbReference type="ARBA" id="ARBA00022741"/>
    </source>
</evidence>
<dbReference type="Gene3D" id="3.90.190.20">
    <property type="entry name" value="Mur ligase, C-terminal domain"/>
    <property type="match status" value="1"/>
</dbReference>
<keyword evidence="15" id="KW-1185">Reference proteome</keyword>
<dbReference type="SUPFAM" id="SSF53244">
    <property type="entry name" value="MurD-like peptide ligases, peptide-binding domain"/>
    <property type="match status" value="1"/>
</dbReference>
<dbReference type="EC" id="6.3.2.17" evidence="3"/>
<keyword evidence="5" id="KW-0479">Metal-binding</keyword>
<dbReference type="Pfam" id="PF02875">
    <property type="entry name" value="Mur_ligase_C"/>
    <property type="match status" value="1"/>
</dbReference>
<keyword evidence="6 11" id="KW-0547">Nucleotide-binding</keyword>
<dbReference type="AlphaFoldDB" id="A0A926E6S9"/>
<evidence type="ECO:0000256" key="3">
    <source>
        <dbReference type="ARBA" id="ARBA00013025"/>
    </source>
</evidence>
<feature type="domain" description="Mur ligase C-terminal" evidence="12">
    <location>
        <begin position="296"/>
        <end position="421"/>
    </location>
</feature>
<evidence type="ECO:0000256" key="11">
    <source>
        <dbReference type="PIRNR" id="PIRNR001563"/>
    </source>
</evidence>
<dbReference type="InterPro" id="IPR036565">
    <property type="entry name" value="Mur-like_cat_sf"/>
</dbReference>
<evidence type="ECO:0000259" key="13">
    <source>
        <dbReference type="Pfam" id="PF08245"/>
    </source>
</evidence>
<proteinExistence type="inferred from homology"/>
<dbReference type="RefSeq" id="WP_187525280.1">
    <property type="nucleotide sequence ID" value="NZ_JACRTA010000002.1"/>
</dbReference>
<dbReference type="Pfam" id="PF08245">
    <property type="entry name" value="Mur_ligase_M"/>
    <property type="match status" value="1"/>
</dbReference>
<evidence type="ECO:0000256" key="4">
    <source>
        <dbReference type="ARBA" id="ARBA00022598"/>
    </source>
</evidence>
<dbReference type="InterPro" id="IPR004101">
    <property type="entry name" value="Mur_ligase_C"/>
</dbReference>
<dbReference type="GO" id="GO:0005524">
    <property type="term" value="F:ATP binding"/>
    <property type="evidence" value="ECO:0007669"/>
    <property type="project" value="UniProtKB-KW"/>
</dbReference>
<dbReference type="InterPro" id="IPR013221">
    <property type="entry name" value="Mur_ligase_cen"/>
</dbReference>
<protein>
    <recommendedName>
        <fullName evidence="3">tetrahydrofolate synthase</fullName>
        <ecNumber evidence="3">6.3.2.17</ecNumber>
    </recommendedName>
    <alternativeName>
        <fullName evidence="9">Tetrahydrofolylpolyglutamate synthase</fullName>
    </alternativeName>
</protein>
<evidence type="ECO:0000256" key="1">
    <source>
        <dbReference type="ARBA" id="ARBA00001946"/>
    </source>
</evidence>
<keyword evidence="7 11" id="KW-0067">ATP-binding</keyword>
<evidence type="ECO:0000259" key="12">
    <source>
        <dbReference type="Pfam" id="PF02875"/>
    </source>
</evidence>
<dbReference type="InterPro" id="IPR036615">
    <property type="entry name" value="Mur_ligase_C_dom_sf"/>
</dbReference>
<keyword evidence="8" id="KW-0460">Magnesium</keyword>
<evidence type="ECO:0000313" key="14">
    <source>
        <dbReference type="EMBL" id="MBC8568402.1"/>
    </source>
</evidence>
<dbReference type="GO" id="GO:0005737">
    <property type="term" value="C:cytoplasm"/>
    <property type="evidence" value="ECO:0007669"/>
    <property type="project" value="TreeGrafter"/>
</dbReference>
<evidence type="ECO:0000256" key="9">
    <source>
        <dbReference type="ARBA" id="ARBA00030592"/>
    </source>
</evidence>
<evidence type="ECO:0000313" key="15">
    <source>
        <dbReference type="Proteomes" id="UP000610862"/>
    </source>
</evidence>
<comment type="catalytic activity">
    <reaction evidence="10">
        <text>(6S)-5,6,7,8-tetrahydrofolyl-(gamma-L-Glu)(n) + L-glutamate + ATP = (6S)-5,6,7,8-tetrahydrofolyl-(gamma-L-Glu)(n+1) + ADP + phosphate + H(+)</text>
        <dbReference type="Rhea" id="RHEA:10580"/>
        <dbReference type="Rhea" id="RHEA-COMP:14738"/>
        <dbReference type="Rhea" id="RHEA-COMP:14740"/>
        <dbReference type="ChEBI" id="CHEBI:15378"/>
        <dbReference type="ChEBI" id="CHEBI:29985"/>
        <dbReference type="ChEBI" id="CHEBI:30616"/>
        <dbReference type="ChEBI" id="CHEBI:43474"/>
        <dbReference type="ChEBI" id="CHEBI:141005"/>
        <dbReference type="ChEBI" id="CHEBI:456216"/>
        <dbReference type="EC" id="6.3.2.17"/>
    </reaction>
</comment>
<dbReference type="PIRSF" id="PIRSF001563">
    <property type="entry name" value="Folylpolyglu_synth"/>
    <property type="match status" value="1"/>
</dbReference>
<gene>
    <name evidence="14" type="ORF">H8692_06500</name>
</gene>
<dbReference type="PANTHER" id="PTHR11136">
    <property type="entry name" value="FOLYLPOLYGLUTAMATE SYNTHASE-RELATED"/>
    <property type="match status" value="1"/>
</dbReference>
<evidence type="ECO:0000256" key="2">
    <source>
        <dbReference type="ARBA" id="ARBA00008276"/>
    </source>
</evidence>
<dbReference type="Gene3D" id="3.40.1190.10">
    <property type="entry name" value="Mur-like, catalytic domain"/>
    <property type="match status" value="1"/>
</dbReference>
<evidence type="ECO:0000256" key="10">
    <source>
        <dbReference type="ARBA" id="ARBA00047493"/>
    </source>
</evidence>
<evidence type="ECO:0000256" key="5">
    <source>
        <dbReference type="ARBA" id="ARBA00022723"/>
    </source>
</evidence>
<comment type="similarity">
    <text evidence="2 11">Belongs to the folylpolyglutamate synthase family.</text>
</comment>
<name>A0A926E6S9_9FIRM</name>
<comment type="cofactor">
    <cofactor evidence="1">
        <name>Mg(2+)</name>
        <dbReference type="ChEBI" id="CHEBI:18420"/>
    </cofactor>
</comment>
<dbReference type="PROSITE" id="PS01012">
    <property type="entry name" value="FOLYLPOLYGLU_SYNT_2"/>
    <property type="match status" value="1"/>
</dbReference>
<dbReference type="PANTHER" id="PTHR11136:SF0">
    <property type="entry name" value="DIHYDROFOLATE SYNTHETASE-RELATED"/>
    <property type="match status" value="1"/>
</dbReference>
<accession>A0A926E6S9</accession>
<organism evidence="14 15">
    <name type="scientific">Lentihominibacter hominis</name>
    <dbReference type="NCBI Taxonomy" id="2763645"/>
    <lineage>
        <taxon>Bacteria</taxon>
        <taxon>Bacillati</taxon>
        <taxon>Bacillota</taxon>
        <taxon>Clostridia</taxon>
        <taxon>Peptostreptococcales</taxon>
        <taxon>Anaerovoracaceae</taxon>
        <taxon>Lentihominibacter</taxon>
    </lineage>
</organism>
<dbReference type="FunFam" id="3.40.1190.10:FF:000011">
    <property type="entry name" value="Folylpolyglutamate synthase/dihydrofolate synthase"/>
    <property type="match status" value="1"/>
</dbReference>